<dbReference type="Proteomes" id="UP000076532">
    <property type="component" value="Unassembled WGS sequence"/>
</dbReference>
<dbReference type="AlphaFoldDB" id="A0A166PPS2"/>
<feature type="transmembrane region" description="Helical" evidence="6">
    <location>
        <begin position="130"/>
        <end position="150"/>
    </location>
</feature>
<dbReference type="GO" id="GO:0015205">
    <property type="term" value="F:nucleobase transmembrane transporter activity"/>
    <property type="evidence" value="ECO:0007669"/>
    <property type="project" value="TreeGrafter"/>
</dbReference>
<sequence>MSSPQSREGTRATHRKTLVERLECPVDENATYENDRWTNRDLIPIPPQRRTYKVWSYFIYWCISGSNISAYTTGSSLLAYGLNAQQAMACVVIGALIAGMLSVACGWTGEIHHIGFTVSSRFSWGIRGGYFPVIIRAFTGIFYFGIQAYWGGQACSVAIGALIPGFAHMKNTIPLSSHIATNDLIGTLIWYLLYIPLILIPPEKLQRPFVISAIALTSTLLGLTIWSVHTNGGGGPLFHTPNTAVNTSWSMIFGITSILGSWGGGTLGQSDWTRYAERRYAPTLSQMIAAPITITVTALLGVVVTSASSNILGELYWSPITLLGAILDYYHFSSGARAAVFFAAVGLAFSQLCINVILNSVSVGMDISGLWPRFINIRRGAYILAVLGIASNPWQVLTSATTFLTAISGFSIFLAPMTGILLADYLVVRKKTLVIEDLYIGDSRSIYWYSHGVHWRAVLAWVLGTWPTFPGWIMLLQDPLSESNWAKLFKIAFLVGLSISFVSFLAICAISPPPHLGEGLDYILILTHQREQDDSIVLAKDKDDGQVSISNQTLSADDALDEKVKTV</sequence>
<dbReference type="InterPro" id="IPR045225">
    <property type="entry name" value="Uracil/uridine/allantoin_perm"/>
</dbReference>
<dbReference type="CDD" id="cd11482">
    <property type="entry name" value="SLC-NCS1sbd_NRT1-like"/>
    <property type="match status" value="1"/>
</dbReference>
<proteinExistence type="inferred from homology"/>
<feature type="transmembrane region" description="Helical" evidence="6">
    <location>
        <begin position="488"/>
        <end position="512"/>
    </location>
</feature>
<feature type="transmembrane region" description="Helical" evidence="6">
    <location>
        <begin position="339"/>
        <end position="358"/>
    </location>
</feature>
<feature type="transmembrane region" description="Helical" evidence="6">
    <location>
        <begin position="209"/>
        <end position="228"/>
    </location>
</feature>
<feature type="transmembrane region" description="Helical" evidence="6">
    <location>
        <begin position="248"/>
        <end position="267"/>
    </location>
</feature>
<organism evidence="7 8">
    <name type="scientific">Athelia psychrophila</name>
    <dbReference type="NCBI Taxonomy" id="1759441"/>
    <lineage>
        <taxon>Eukaryota</taxon>
        <taxon>Fungi</taxon>
        <taxon>Dikarya</taxon>
        <taxon>Basidiomycota</taxon>
        <taxon>Agaricomycotina</taxon>
        <taxon>Agaricomycetes</taxon>
        <taxon>Agaricomycetidae</taxon>
        <taxon>Atheliales</taxon>
        <taxon>Atheliaceae</taxon>
        <taxon>Athelia</taxon>
    </lineage>
</organism>
<evidence type="ECO:0000256" key="3">
    <source>
        <dbReference type="ARBA" id="ARBA00022692"/>
    </source>
</evidence>
<evidence type="ECO:0000313" key="8">
    <source>
        <dbReference type="Proteomes" id="UP000076532"/>
    </source>
</evidence>
<evidence type="ECO:0000256" key="5">
    <source>
        <dbReference type="ARBA" id="ARBA00023136"/>
    </source>
</evidence>
<dbReference type="InterPro" id="IPR001248">
    <property type="entry name" value="Pur-cyt_permease"/>
</dbReference>
<dbReference type="Pfam" id="PF02133">
    <property type="entry name" value="Transp_cyt_pur"/>
    <property type="match status" value="1"/>
</dbReference>
<keyword evidence="8" id="KW-1185">Reference proteome</keyword>
<name>A0A166PPS2_9AGAM</name>
<comment type="similarity">
    <text evidence="2">Belongs to the purine-cytosine permease (2.A.39) family.</text>
</comment>
<keyword evidence="3 6" id="KW-0812">Transmembrane</keyword>
<dbReference type="Gene3D" id="1.10.4160.10">
    <property type="entry name" value="Hydantoin permease"/>
    <property type="match status" value="1"/>
</dbReference>
<evidence type="ECO:0000256" key="6">
    <source>
        <dbReference type="SAM" id="Phobius"/>
    </source>
</evidence>
<reference evidence="7 8" key="1">
    <citation type="journal article" date="2016" name="Mol. Biol. Evol.">
        <title>Comparative Genomics of Early-Diverging Mushroom-Forming Fungi Provides Insights into the Origins of Lignocellulose Decay Capabilities.</title>
        <authorList>
            <person name="Nagy L.G."/>
            <person name="Riley R."/>
            <person name="Tritt A."/>
            <person name="Adam C."/>
            <person name="Daum C."/>
            <person name="Floudas D."/>
            <person name="Sun H."/>
            <person name="Yadav J.S."/>
            <person name="Pangilinan J."/>
            <person name="Larsson K.H."/>
            <person name="Matsuura K."/>
            <person name="Barry K."/>
            <person name="Labutti K."/>
            <person name="Kuo R."/>
            <person name="Ohm R.A."/>
            <person name="Bhattacharya S.S."/>
            <person name="Shirouzu T."/>
            <person name="Yoshinaga Y."/>
            <person name="Martin F.M."/>
            <person name="Grigoriev I.V."/>
            <person name="Hibbett D.S."/>
        </authorList>
    </citation>
    <scope>NUCLEOTIDE SEQUENCE [LARGE SCALE GENOMIC DNA]</scope>
    <source>
        <strain evidence="7 8">CBS 109695</strain>
    </source>
</reference>
<feature type="transmembrane region" description="Helical" evidence="6">
    <location>
        <begin position="58"/>
        <end position="80"/>
    </location>
</feature>
<feature type="transmembrane region" description="Helical" evidence="6">
    <location>
        <begin position="86"/>
        <end position="109"/>
    </location>
</feature>
<evidence type="ECO:0000256" key="1">
    <source>
        <dbReference type="ARBA" id="ARBA00004141"/>
    </source>
</evidence>
<feature type="transmembrane region" description="Helical" evidence="6">
    <location>
        <begin position="288"/>
        <end position="309"/>
    </location>
</feature>
<dbReference type="GO" id="GO:0005886">
    <property type="term" value="C:plasma membrane"/>
    <property type="evidence" value="ECO:0007669"/>
    <property type="project" value="TreeGrafter"/>
</dbReference>
<dbReference type="EMBL" id="KV417515">
    <property type="protein sequence ID" value="KZP26315.1"/>
    <property type="molecule type" value="Genomic_DNA"/>
</dbReference>
<gene>
    <name evidence="7" type="ORF">FIBSPDRAFT_928747</name>
</gene>
<dbReference type="STRING" id="436010.A0A166PPS2"/>
<evidence type="ECO:0000256" key="4">
    <source>
        <dbReference type="ARBA" id="ARBA00022989"/>
    </source>
</evidence>
<feature type="transmembrane region" description="Helical" evidence="6">
    <location>
        <begin position="402"/>
        <end position="423"/>
    </location>
</feature>
<dbReference type="PANTHER" id="PTHR30618:SF15">
    <property type="entry name" value="NICOTINAMIDE RIBOSIDE TRANSPORTER 1-RELATED"/>
    <property type="match status" value="1"/>
</dbReference>
<feature type="transmembrane region" description="Helical" evidence="6">
    <location>
        <begin position="458"/>
        <end position="476"/>
    </location>
</feature>
<keyword evidence="5 6" id="KW-0472">Membrane</keyword>
<accession>A0A166PPS2</accession>
<protein>
    <submittedName>
        <fullName evidence="7">NCS1 nucleoside transporter family protein</fullName>
    </submittedName>
</protein>
<evidence type="ECO:0000256" key="2">
    <source>
        <dbReference type="ARBA" id="ARBA00008974"/>
    </source>
</evidence>
<comment type="subcellular location">
    <subcellularLocation>
        <location evidence="1">Membrane</location>
        <topology evidence="1">Multi-pass membrane protein</topology>
    </subcellularLocation>
</comment>
<dbReference type="PANTHER" id="PTHR30618">
    <property type="entry name" value="NCS1 FAMILY PURINE/PYRIMIDINE TRANSPORTER"/>
    <property type="match status" value="1"/>
</dbReference>
<feature type="transmembrane region" description="Helical" evidence="6">
    <location>
        <begin position="184"/>
        <end position="202"/>
    </location>
</feature>
<dbReference type="OrthoDB" id="2018619at2759"/>
<evidence type="ECO:0000313" key="7">
    <source>
        <dbReference type="EMBL" id="KZP26315.1"/>
    </source>
</evidence>
<keyword evidence="4 6" id="KW-1133">Transmembrane helix</keyword>